<comment type="caution">
    <text evidence="6">The sequence shown here is derived from an EMBL/GenBank/DDBJ whole genome shotgun (WGS) entry which is preliminary data.</text>
</comment>
<dbReference type="InterPro" id="IPR036390">
    <property type="entry name" value="WH_DNA-bd_sf"/>
</dbReference>
<dbReference type="PROSITE" id="PS50931">
    <property type="entry name" value="HTH_LYSR"/>
    <property type="match status" value="1"/>
</dbReference>
<evidence type="ECO:0000256" key="4">
    <source>
        <dbReference type="ARBA" id="ARBA00023163"/>
    </source>
</evidence>
<proteinExistence type="inferred from homology"/>
<gene>
    <name evidence="6" type="ORF">H6G24_19490</name>
</gene>
<feature type="domain" description="HTH lysR-type" evidence="5">
    <location>
        <begin position="1"/>
        <end position="58"/>
    </location>
</feature>
<dbReference type="PANTHER" id="PTHR30346:SF0">
    <property type="entry name" value="HCA OPERON TRANSCRIPTIONAL ACTIVATOR HCAR"/>
    <property type="match status" value="1"/>
</dbReference>
<dbReference type="CDD" id="cd08414">
    <property type="entry name" value="PBP2_LTTR_aromatics_like"/>
    <property type="match status" value="1"/>
</dbReference>
<dbReference type="PRINTS" id="PR00039">
    <property type="entry name" value="HTHLYSR"/>
</dbReference>
<comment type="similarity">
    <text evidence="1">Belongs to the LysR transcriptional regulatory family.</text>
</comment>
<name>A0ABR8AGI9_9CYAN</name>
<dbReference type="Pfam" id="PF03466">
    <property type="entry name" value="LysR_substrate"/>
    <property type="match status" value="1"/>
</dbReference>
<dbReference type="Gene3D" id="3.40.190.10">
    <property type="entry name" value="Periplasmic binding protein-like II"/>
    <property type="match status" value="2"/>
</dbReference>
<evidence type="ECO:0000256" key="2">
    <source>
        <dbReference type="ARBA" id="ARBA00023015"/>
    </source>
</evidence>
<dbReference type="Gene3D" id="1.10.10.10">
    <property type="entry name" value="Winged helix-like DNA-binding domain superfamily/Winged helix DNA-binding domain"/>
    <property type="match status" value="1"/>
</dbReference>
<dbReference type="SUPFAM" id="SSF53850">
    <property type="entry name" value="Periplasmic binding protein-like II"/>
    <property type="match status" value="1"/>
</dbReference>
<keyword evidence="7" id="KW-1185">Reference proteome</keyword>
<dbReference type="InterPro" id="IPR036388">
    <property type="entry name" value="WH-like_DNA-bd_sf"/>
</dbReference>
<keyword evidence="2" id="KW-0805">Transcription regulation</keyword>
<accession>A0ABR8AGI9</accession>
<dbReference type="Proteomes" id="UP000658514">
    <property type="component" value="Unassembled WGS sequence"/>
</dbReference>
<dbReference type="InterPro" id="IPR005119">
    <property type="entry name" value="LysR_subst-bd"/>
</dbReference>
<dbReference type="RefSeq" id="WP_190543301.1">
    <property type="nucleotide sequence ID" value="NZ_CAWPNO010000064.1"/>
</dbReference>
<dbReference type="SUPFAM" id="SSF46785">
    <property type="entry name" value="Winged helix' DNA-binding domain"/>
    <property type="match status" value="1"/>
</dbReference>
<keyword evidence="3" id="KW-0238">DNA-binding</keyword>
<dbReference type="PANTHER" id="PTHR30346">
    <property type="entry name" value="TRANSCRIPTIONAL DUAL REGULATOR HCAR-RELATED"/>
    <property type="match status" value="1"/>
</dbReference>
<dbReference type="Pfam" id="PF00126">
    <property type="entry name" value="HTH_1"/>
    <property type="match status" value="1"/>
</dbReference>
<dbReference type="InterPro" id="IPR000847">
    <property type="entry name" value="LysR_HTH_N"/>
</dbReference>
<organism evidence="6 7">
    <name type="scientific">Calothrix parietina FACHB-288</name>
    <dbReference type="NCBI Taxonomy" id="2692896"/>
    <lineage>
        <taxon>Bacteria</taxon>
        <taxon>Bacillati</taxon>
        <taxon>Cyanobacteriota</taxon>
        <taxon>Cyanophyceae</taxon>
        <taxon>Nostocales</taxon>
        <taxon>Calotrichaceae</taxon>
        <taxon>Calothrix</taxon>
    </lineage>
</organism>
<evidence type="ECO:0000256" key="1">
    <source>
        <dbReference type="ARBA" id="ARBA00009437"/>
    </source>
</evidence>
<evidence type="ECO:0000313" key="7">
    <source>
        <dbReference type="Proteomes" id="UP000658514"/>
    </source>
</evidence>
<sequence>MELRHLRYFIAVAEEKNFSYAAQRLHIAQPPLSQQISALEAEIGVKLFDRKKRPLQLTSAGQVFLEEARLVLNQLEQAIFQTQRASRGEIGQLIIGTNSSVANSVLPEMLRTFRDRFPHVKLILRELTGSEQIQELLNRRLDVAFDRLSHSHQQDSHLSYLPIVRESLVIALPASHPLANLAEIPLAAMANEPFVLPSPEIVPSYTEIINLCQQAGFFPKVVQEATWTITVLSLVAGGMGVALLPSNVQNLQRTGVVYRPIQGADFSREIVVVWRREDSSPVLQEFLKVIRELTYSQI</sequence>
<dbReference type="EMBL" id="JACJQH010000031">
    <property type="protein sequence ID" value="MBD2197662.1"/>
    <property type="molecule type" value="Genomic_DNA"/>
</dbReference>
<protein>
    <submittedName>
        <fullName evidence="6">LysR family transcriptional regulator</fullName>
    </submittedName>
</protein>
<reference evidence="6 7" key="1">
    <citation type="journal article" date="2020" name="ISME J.">
        <title>Comparative genomics reveals insights into cyanobacterial evolution and habitat adaptation.</title>
        <authorList>
            <person name="Chen M.Y."/>
            <person name="Teng W.K."/>
            <person name="Zhao L."/>
            <person name="Hu C.X."/>
            <person name="Zhou Y.K."/>
            <person name="Han B.P."/>
            <person name="Song L.R."/>
            <person name="Shu W.S."/>
        </authorList>
    </citation>
    <scope>NUCLEOTIDE SEQUENCE [LARGE SCALE GENOMIC DNA]</scope>
    <source>
        <strain evidence="6 7">FACHB-288</strain>
    </source>
</reference>
<keyword evidence="4" id="KW-0804">Transcription</keyword>
<evidence type="ECO:0000259" key="5">
    <source>
        <dbReference type="PROSITE" id="PS50931"/>
    </source>
</evidence>
<evidence type="ECO:0000256" key="3">
    <source>
        <dbReference type="ARBA" id="ARBA00023125"/>
    </source>
</evidence>
<evidence type="ECO:0000313" key="6">
    <source>
        <dbReference type="EMBL" id="MBD2197662.1"/>
    </source>
</evidence>